<dbReference type="SUPFAM" id="SSF57701">
    <property type="entry name" value="Zn2/Cys6 DNA-binding domain"/>
    <property type="match status" value="1"/>
</dbReference>
<dbReference type="EMBL" id="KI911153">
    <property type="protein sequence ID" value="ETS00296.1"/>
    <property type="molecule type" value="Genomic_DNA"/>
</dbReference>
<sequence length="601" mass="66353">MPPKPDAGKPQQECWECLRRYLACDGRRPVCECCRSAGIVCPGYEDRRPLTWVTPGNITVTRVRRAKTTSAAALTPAAFKKRRCRERPRLPSPASEEGVPKTSPGATTAASSRDDGKATEDDDDPDVASSGDQNDDGGTVEDNEEGGVDDGEGTISSEKQQSTALAATTPQTPTTSHALVPHRSKDIIPTIRQSVNCIPISLQQDEFELMEAVEYYNHHIFPVISSNQIIPNAYAKRFDKNRVAELNPSNRHALISISIGFRILAVAQIHRLSINPRVVGPASDLWTSFFRHVGLAMAALTDEIRQHPKRYLANIFRSIHLIASSELFLLNSPHWRAHVSGFMAILQEQGGLSTFIQDPGASKYIMLSFLVSCIVANTTSSLQNQIIQVTCLDPKELYSLYKVIIYPPFLCPPDLFLDILYINRLRLQLPTTSVIYSLPSIQVTVCDILKHIHDFSPLGWIESCGFVNPDGLLLLSSIYQAAVALYAILALPCTSRFHVKRSCHDLKQTYRAQLFNALKAAVGSSVRIHSIYWPVVVAGVAASSGTVEERVLVEEHLKTGINDPFSGAGSLKALAMLRRAWAFGLTEWDEFFSEPNVILFS</sequence>
<evidence type="ECO:0000256" key="1">
    <source>
        <dbReference type="ARBA" id="ARBA00004123"/>
    </source>
</evidence>
<evidence type="ECO:0000313" key="4">
    <source>
        <dbReference type="EMBL" id="ETS00296.1"/>
    </source>
</evidence>
<dbReference type="Pfam" id="PF11951">
    <property type="entry name" value="Fungal_trans_2"/>
    <property type="match status" value="1"/>
</dbReference>
<proteinExistence type="predicted"/>
<evidence type="ECO:0000256" key="2">
    <source>
        <dbReference type="ARBA" id="ARBA00023242"/>
    </source>
</evidence>
<dbReference type="GO" id="GO:0045944">
    <property type="term" value="P:positive regulation of transcription by RNA polymerase II"/>
    <property type="evidence" value="ECO:0007669"/>
    <property type="project" value="TreeGrafter"/>
</dbReference>
<keyword evidence="2" id="KW-0539">Nucleus</keyword>
<feature type="region of interest" description="Disordered" evidence="3">
    <location>
        <begin position="76"/>
        <end position="183"/>
    </location>
</feature>
<name>A0A024S726_HYPJR</name>
<feature type="compositionally biased region" description="Acidic residues" evidence="3">
    <location>
        <begin position="133"/>
        <end position="152"/>
    </location>
</feature>
<dbReference type="PANTHER" id="PTHR37534:SF15">
    <property type="entry name" value="ZN(II)2CYS6 TRANSCRIPTION FACTOR (EUROFUNG)"/>
    <property type="match status" value="1"/>
</dbReference>
<dbReference type="GO" id="GO:0000981">
    <property type="term" value="F:DNA-binding transcription factor activity, RNA polymerase II-specific"/>
    <property type="evidence" value="ECO:0007669"/>
    <property type="project" value="InterPro"/>
</dbReference>
<dbReference type="InterPro" id="IPR021858">
    <property type="entry name" value="Fun_TF"/>
</dbReference>
<accession>A0A024S726</accession>
<comment type="subcellular location">
    <subcellularLocation>
        <location evidence="1">Nucleus</location>
    </subcellularLocation>
</comment>
<evidence type="ECO:0008006" key="6">
    <source>
        <dbReference type="Google" id="ProtNLM"/>
    </source>
</evidence>
<organism evidence="4 5">
    <name type="scientific">Hypocrea jecorina (strain ATCC 56765 / BCRC 32924 / NRRL 11460 / Rut C-30)</name>
    <name type="common">Trichoderma reesei</name>
    <dbReference type="NCBI Taxonomy" id="1344414"/>
    <lineage>
        <taxon>Eukaryota</taxon>
        <taxon>Fungi</taxon>
        <taxon>Dikarya</taxon>
        <taxon>Ascomycota</taxon>
        <taxon>Pezizomycotina</taxon>
        <taxon>Sordariomycetes</taxon>
        <taxon>Hypocreomycetidae</taxon>
        <taxon>Hypocreales</taxon>
        <taxon>Hypocreaceae</taxon>
        <taxon>Trichoderma</taxon>
    </lineage>
</organism>
<dbReference type="GO" id="GO:0005634">
    <property type="term" value="C:nucleus"/>
    <property type="evidence" value="ECO:0007669"/>
    <property type="project" value="UniProtKB-SubCell"/>
</dbReference>
<gene>
    <name evidence="4" type="ORF">M419DRAFT_101539</name>
</gene>
<protein>
    <recommendedName>
        <fullName evidence="6">Zn(2)-C6 fungal-type domain-containing protein</fullName>
    </recommendedName>
</protein>
<dbReference type="PANTHER" id="PTHR37534">
    <property type="entry name" value="TRANSCRIPTIONAL ACTIVATOR PROTEIN UGA3"/>
    <property type="match status" value="1"/>
</dbReference>
<dbReference type="GO" id="GO:0008270">
    <property type="term" value="F:zinc ion binding"/>
    <property type="evidence" value="ECO:0007669"/>
    <property type="project" value="InterPro"/>
</dbReference>
<reference evidence="5" key="1">
    <citation type="journal article" date="2013" name="Ind. Biotechnol.">
        <title>Comparative genomics analysis of Trichoderma reesei strains.</title>
        <authorList>
            <person name="Koike H."/>
            <person name="Aerts A."/>
            <person name="LaButti K."/>
            <person name="Grigoriev I.V."/>
            <person name="Baker S.E."/>
        </authorList>
    </citation>
    <scope>NUCLEOTIDE SEQUENCE [LARGE SCALE GENOMIC DNA]</scope>
    <source>
        <strain evidence="5">ATCC 56765 / BCRC 32924 / NRRL 11460 / Rut C-30</strain>
    </source>
</reference>
<evidence type="ECO:0000313" key="5">
    <source>
        <dbReference type="Proteomes" id="UP000024376"/>
    </source>
</evidence>
<dbReference type="OrthoDB" id="5386330at2759"/>
<dbReference type="InterPro" id="IPR001138">
    <property type="entry name" value="Zn2Cys6_DnaBD"/>
</dbReference>
<dbReference type="CDD" id="cd00067">
    <property type="entry name" value="GAL4"/>
    <property type="match status" value="1"/>
</dbReference>
<dbReference type="KEGG" id="trr:M419DRAFT_101539"/>
<dbReference type="HOGENOM" id="CLU_021916_2_1_1"/>
<evidence type="ECO:0000256" key="3">
    <source>
        <dbReference type="SAM" id="MobiDB-lite"/>
    </source>
</evidence>
<dbReference type="GO" id="GO:0000976">
    <property type="term" value="F:transcription cis-regulatory region binding"/>
    <property type="evidence" value="ECO:0007669"/>
    <property type="project" value="TreeGrafter"/>
</dbReference>
<dbReference type="Proteomes" id="UP000024376">
    <property type="component" value="Unassembled WGS sequence"/>
</dbReference>
<dbReference type="InterPro" id="IPR036864">
    <property type="entry name" value="Zn2-C6_fun-type_DNA-bd_sf"/>
</dbReference>
<feature type="compositionally biased region" description="Low complexity" evidence="3">
    <location>
        <begin position="161"/>
        <end position="179"/>
    </location>
</feature>
<dbReference type="AlphaFoldDB" id="A0A024S726"/>